<comment type="caution">
    <text evidence="1">The sequence shown here is derived from an EMBL/GenBank/DDBJ whole genome shotgun (WGS) entry which is preliminary data.</text>
</comment>
<protein>
    <submittedName>
        <fullName evidence="1">Uncharacterized protein</fullName>
    </submittedName>
</protein>
<accession>A0AAD2D250</accession>
<proteinExistence type="predicted"/>
<evidence type="ECO:0000313" key="2">
    <source>
        <dbReference type="Proteomes" id="UP001295684"/>
    </source>
</evidence>
<dbReference type="AlphaFoldDB" id="A0AAD2D250"/>
<organism evidence="1 2">
    <name type="scientific">Euplotes crassus</name>
    <dbReference type="NCBI Taxonomy" id="5936"/>
    <lineage>
        <taxon>Eukaryota</taxon>
        <taxon>Sar</taxon>
        <taxon>Alveolata</taxon>
        <taxon>Ciliophora</taxon>
        <taxon>Intramacronucleata</taxon>
        <taxon>Spirotrichea</taxon>
        <taxon>Hypotrichia</taxon>
        <taxon>Euplotida</taxon>
        <taxon>Euplotidae</taxon>
        <taxon>Moneuplotes</taxon>
    </lineage>
</organism>
<gene>
    <name evidence="1" type="ORF">ECRASSUSDP1_LOCUS19519</name>
</gene>
<dbReference type="EMBL" id="CAMPGE010019815">
    <property type="protein sequence ID" value="CAI2378124.1"/>
    <property type="molecule type" value="Genomic_DNA"/>
</dbReference>
<sequence length="58" mass="6556">MPTTSLSDIQKFNSKSKFSPLISCTASKFLLRRLWLFSVCPNILSQGPMKSPIWPRLG</sequence>
<reference evidence="1" key="1">
    <citation type="submission" date="2023-07" db="EMBL/GenBank/DDBJ databases">
        <authorList>
            <consortium name="AG Swart"/>
            <person name="Singh M."/>
            <person name="Singh A."/>
            <person name="Seah K."/>
            <person name="Emmerich C."/>
        </authorList>
    </citation>
    <scope>NUCLEOTIDE SEQUENCE</scope>
    <source>
        <strain evidence="1">DP1</strain>
    </source>
</reference>
<evidence type="ECO:0000313" key="1">
    <source>
        <dbReference type="EMBL" id="CAI2378124.1"/>
    </source>
</evidence>
<name>A0AAD2D250_EUPCR</name>
<dbReference type="Proteomes" id="UP001295684">
    <property type="component" value="Unassembled WGS sequence"/>
</dbReference>
<keyword evidence="2" id="KW-1185">Reference proteome</keyword>